<dbReference type="EMBL" id="UYJE01005313">
    <property type="protein sequence ID" value="VDI36245.1"/>
    <property type="molecule type" value="Genomic_DNA"/>
</dbReference>
<dbReference type="PANTHER" id="PTHR13800">
    <property type="entry name" value="TRANSIENT RECEPTOR POTENTIAL CATION CHANNEL, SUBFAMILY M, MEMBER 6"/>
    <property type="match status" value="1"/>
</dbReference>
<feature type="transmembrane region" description="Helical" evidence="5">
    <location>
        <begin position="545"/>
        <end position="567"/>
    </location>
</feature>
<feature type="domain" description="TRPM-like" evidence="7">
    <location>
        <begin position="223"/>
        <end position="403"/>
    </location>
</feature>
<keyword evidence="4 5" id="KW-0472">Membrane</keyword>
<evidence type="ECO:0000313" key="9">
    <source>
        <dbReference type="Proteomes" id="UP000596742"/>
    </source>
</evidence>
<feature type="domain" description="Ion transport" evidence="6">
    <location>
        <begin position="484"/>
        <end position="739"/>
    </location>
</feature>
<comment type="subcellular location">
    <subcellularLocation>
        <location evidence="1">Membrane</location>
        <topology evidence="1">Multi-pass membrane protein</topology>
    </subcellularLocation>
</comment>
<reference evidence="8" key="1">
    <citation type="submission" date="2018-11" db="EMBL/GenBank/DDBJ databases">
        <authorList>
            <person name="Alioto T."/>
            <person name="Alioto T."/>
        </authorList>
    </citation>
    <scope>NUCLEOTIDE SEQUENCE</scope>
</reference>
<dbReference type="InterPro" id="IPR050927">
    <property type="entry name" value="TRPM"/>
</dbReference>
<feature type="transmembrane region" description="Helical" evidence="5">
    <location>
        <begin position="455"/>
        <end position="475"/>
    </location>
</feature>
<keyword evidence="3 5" id="KW-1133">Transmembrane helix</keyword>
<feature type="transmembrane region" description="Helical" evidence="5">
    <location>
        <begin position="617"/>
        <end position="636"/>
    </location>
</feature>
<accession>A0A8B6EKK4</accession>
<evidence type="ECO:0000256" key="2">
    <source>
        <dbReference type="ARBA" id="ARBA00022692"/>
    </source>
</evidence>
<evidence type="ECO:0000256" key="1">
    <source>
        <dbReference type="ARBA" id="ARBA00004141"/>
    </source>
</evidence>
<dbReference type="PANTHER" id="PTHR13800:SF1">
    <property type="entry name" value="TRANSIENT RECEPTOR POTENTIAL CATION CHANNEL TRPM"/>
    <property type="match status" value="1"/>
</dbReference>
<evidence type="ECO:0000259" key="6">
    <source>
        <dbReference type="Pfam" id="PF00520"/>
    </source>
</evidence>
<dbReference type="GO" id="GO:0005261">
    <property type="term" value="F:monoatomic cation channel activity"/>
    <property type="evidence" value="ECO:0007669"/>
    <property type="project" value="TreeGrafter"/>
</dbReference>
<dbReference type="InterPro" id="IPR005821">
    <property type="entry name" value="Ion_trans_dom"/>
</dbReference>
<feature type="transmembrane region" description="Helical" evidence="5">
    <location>
        <begin position="579"/>
        <end position="597"/>
    </location>
</feature>
<feature type="transmembrane region" description="Helical" evidence="5">
    <location>
        <begin position="705"/>
        <end position="730"/>
    </location>
</feature>
<evidence type="ECO:0000259" key="7">
    <source>
        <dbReference type="Pfam" id="PF25508"/>
    </source>
</evidence>
<dbReference type="GO" id="GO:0005886">
    <property type="term" value="C:plasma membrane"/>
    <property type="evidence" value="ECO:0007669"/>
    <property type="project" value="TreeGrafter"/>
</dbReference>
<organism evidence="8 9">
    <name type="scientific">Mytilus galloprovincialis</name>
    <name type="common">Mediterranean mussel</name>
    <dbReference type="NCBI Taxonomy" id="29158"/>
    <lineage>
        <taxon>Eukaryota</taxon>
        <taxon>Metazoa</taxon>
        <taxon>Spiralia</taxon>
        <taxon>Lophotrochozoa</taxon>
        <taxon>Mollusca</taxon>
        <taxon>Bivalvia</taxon>
        <taxon>Autobranchia</taxon>
        <taxon>Pteriomorphia</taxon>
        <taxon>Mytilida</taxon>
        <taxon>Mytiloidea</taxon>
        <taxon>Mytilidae</taxon>
        <taxon>Mytilinae</taxon>
        <taxon>Mytilus</taxon>
    </lineage>
</organism>
<comment type="caution">
    <text evidence="8">The sequence shown here is derived from an EMBL/GenBank/DDBJ whole genome shotgun (WGS) entry which is preliminary data.</text>
</comment>
<evidence type="ECO:0000256" key="3">
    <source>
        <dbReference type="ARBA" id="ARBA00022989"/>
    </source>
</evidence>
<dbReference type="AlphaFoldDB" id="A0A8B6EKK4"/>
<evidence type="ECO:0000313" key="8">
    <source>
        <dbReference type="EMBL" id="VDI36245.1"/>
    </source>
</evidence>
<sequence>MTNIEQHKHFVNILDINKHDETEFSDAVVNSIIRAWAQGRKKEDERPVKSAKSKSRTNPYIIKTAEDEKYQLLDKEIAYTEYTESKTLPVPTVATPNDYAGKKSNWNKLNGVHPISSSTVTTNNMNVTGEVKKFMERYQKSLTPASLPLYFYIAYQFIQENSFNAEKTQNFEILLKQAIIADRVDYVKVLLQEEKVEFDRKQFPDIYHQTIKCECSSRDGEGDCQHIWSILMGSSSSVTEQLLESKEDDKEAKCRKCRQAGRQLCQQFLHYPKKSYNKEDIKNERKDIYQDLLIWSLFANRKELATLFWVKCENQLLTAILASCVLKKMAARAKSGKDQFLYDVIKEHSRTFEKRALDLQTKLYAEDSEVAMDLMLTEQKVWDIKVSPLECAFDNSMLDFIAHTCAQRRLNKIWYKQIGASLGDFWKKGLLYGCRRNGNGNLRLCRFFYAPLTRFLVHYIIFIAAMVCYSAFLLIELTRYVNLEGIKVYEWLIYAWFIGDIFEEYRGILPWNNDIIKSRFSKDEKNEKALSQSVKYRITRYFYDFWNSLDFISYCITITAVLVRFLYKSTTETSVLARRFYSLSLFTMYMRFLHALLMSRKLGPKIIMIKEMLKDLFRFIGILFVFMVGVGVLYHANMYPAHYDMWNTGGWTYWRIWKIMYIPYWQIYGELFLDKFEANSTTPCTTIQDEWESNPDIERCNQYDWVLIVISACYMLISNLLLVNLVIALFSYRFEIVQANSEKLWRYWRYAVIMDYRTRVPAPLNLIIRPFMTISKCIKSCKKCCGKKTGADRDEFKRMERLQDISANKCIRTMKI</sequence>
<dbReference type="InterPro" id="IPR057366">
    <property type="entry name" value="TRPM-like"/>
</dbReference>
<keyword evidence="2 5" id="KW-0812">Transmembrane</keyword>
<evidence type="ECO:0000256" key="4">
    <source>
        <dbReference type="ARBA" id="ARBA00023136"/>
    </source>
</evidence>
<name>A0A8B6EKK4_MYTGA</name>
<evidence type="ECO:0000256" key="5">
    <source>
        <dbReference type="SAM" id="Phobius"/>
    </source>
</evidence>
<proteinExistence type="predicted"/>
<protein>
    <submittedName>
        <fullName evidence="8">Uncharacterized protein</fullName>
    </submittedName>
</protein>
<dbReference type="Proteomes" id="UP000596742">
    <property type="component" value="Unassembled WGS sequence"/>
</dbReference>
<dbReference type="Pfam" id="PF00520">
    <property type="entry name" value="Ion_trans"/>
    <property type="match status" value="1"/>
</dbReference>
<dbReference type="GO" id="GO:0030001">
    <property type="term" value="P:metal ion transport"/>
    <property type="evidence" value="ECO:0007669"/>
    <property type="project" value="TreeGrafter"/>
</dbReference>
<gene>
    <name evidence="8" type="ORF">MGAL_10B075827</name>
</gene>
<dbReference type="OrthoDB" id="9994106at2759"/>
<keyword evidence="9" id="KW-1185">Reference proteome</keyword>
<dbReference type="Pfam" id="PF25508">
    <property type="entry name" value="TRPM2"/>
    <property type="match status" value="1"/>
</dbReference>